<evidence type="ECO:0000256" key="1">
    <source>
        <dbReference type="SAM" id="MobiDB-lite"/>
    </source>
</evidence>
<evidence type="ECO:0000313" key="3">
    <source>
        <dbReference type="Proteomes" id="UP000287651"/>
    </source>
</evidence>
<accession>A0A426YCF2</accession>
<feature type="region of interest" description="Disordered" evidence="1">
    <location>
        <begin position="1"/>
        <end position="29"/>
    </location>
</feature>
<gene>
    <name evidence="2" type="ORF">B296_00009616</name>
</gene>
<name>A0A426YCF2_ENSVE</name>
<dbReference type="Proteomes" id="UP000287651">
    <property type="component" value="Unassembled WGS sequence"/>
</dbReference>
<organism evidence="2 3">
    <name type="scientific">Ensete ventricosum</name>
    <name type="common">Abyssinian banana</name>
    <name type="synonym">Musa ensete</name>
    <dbReference type="NCBI Taxonomy" id="4639"/>
    <lineage>
        <taxon>Eukaryota</taxon>
        <taxon>Viridiplantae</taxon>
        <taxon>Streptophyta</taxon>
        <taxon>Embryophyta</taxon>
        <taxon>Tracheophyta</taxon>
        <taxon>Spermatophyta</taxon>
        <taxon>Magnoliopsida</taxon>
        <taxon>Liliopsida</taxon>
        <taxon>Zingiberales</taxon>
        <taxon>Musaceae</taxon>
        <taxon>Ensete</taxon>
    </lineage>
</organism>
<reference evidence="2 3" key="1">
    <citation type="journal article" date="2014" name="Agronomy (Basel)">
        <title>A Draft Genome Sequence for Ensete ventricosum, the Drought-Tolerant Tree Against Hunger.</title>
        <authorList>
            <person name="Harrison J."/>
            <person name="Moore K.A."/>
            <person name="Paszkiewicz K."/>
            <person name="Jones T."/>
            <person name="Grant M."/>
            <person name="Ambacheew D."/>
            <person name="Muzemil S."/>
            <person name="Studholme D.J."/>
        </authorList>
    </citation>
    <scope>NUCLEOTIDE SEQUENCE [LARGE SCALE GENOMIC DNA]</scope>
</reference>
<comment type="caution">
    <text evidence="2">The sequence shown here is derived from an EMBL/GenBank/DDBJ whole genome shotgun (WGS) entry which is preliminary data.</text>
</comment>
<feature type="compositionally biased region" description="Basic residues" evidence="1">
    <location>
        <begin position="1"/>
        <end position="11"/>
    </location>
</feature>
<proteinExistence type="predicted"/>
<dbReference type="EMBL" id="AMZH03013385">
    <property type="protein sequence ID" value="RRT49368.1"/>
    <property type="molecule type" value="Genomic_DNA"/>
</dbReference>
<evidence type="ECO:0000313" key="2">
    <source>
        <dbReference type="EMBL" id="RRT49368.1"/>
    </source>
</evidence>
<dbReference type="AlphaFoldDB" id="A0A426YCF2"/>
<sequence length="264" mass="30311">MDLNTLRRKPKMPSGKNPSATEARGSLSEVEEICTKNATKRPIESSVPDQVAIGRAGKWLKIAVRKHKFRHGKGSSRRVFWEKESVAQAKEDSSLSYPRLRSMKDLQGVLHPMLAKDLYTLLSEILMAQAAKQIALADNAKLKSKLEEPTRQSEQADKELNELLEDLVTQRLIKEQNVDRHKADDELLSLMKENETLKAKRPSKSITDYKQSVGFEWGLRWIGQVSYEYEYRVALARFQARYLDLEVDVDPLPYIFIGFENSFR</sequence>
<protein>
    <submittedName>
        <fullName evidence="2">Uncharacterized protein</fullName>
    </submittedName>
</protein>